<name>A0ABW3CJS3_9ACTN</name>
<comment type="caution">
    <text evidence="2">The sequence shown here is derived from an EMBL/GenBank/DDBJ whole genome shotgun (WGS) entry which is preliminary data.</text>
</comment>
<reference evidence="3" key="1">
    <citation type="journal article" date="2019" name="Int. J. Syst. Evol. Microbiol.">
        <title>The Global Catalogue of Microorganisms (GCM) 10K type strain sequencing project: providing services to taxonomists for standard genome sequencing and annotation.</title>
        <authorList>
            <consortium name="The Broad Institute Genomics Platform"/>
            <consortium name="The Broad Institute Genome Sequencing Center for Infectious Disease"/>
            <person name="Wu L."/>
            <person name="Ma J."/>
        </authorList>
    </citation>
    <scope>NUCLEOTIDE SEQUENCE [LARGE SCALE GENOMIC DNA]</scope>
    <source>
        <strain evidence="3">JCM 31696</strain>
    </source>
</reference>
<keyword evidence="1" id="KW-1133">Transmembrane helix</keyword>
<evidence type="ECO:0000313" key="2">
    <source>
        <dbReference type="EMBL" id="MFD0854214.1"/>
    </source>
</evidence>
<sequence>MVSHKRDGAPNIGLRATVSVSLLVGFYVLAALLILAFVGGGAVLIYLLITHGRLNVQAYIGAGMLMAAGFAVVRGVLASVRVPEGDVPL</sequence>
<feature type="non-terminal residue" evidence="2">
    <location>
        <position position="89"/>
    </location>
</feature>
<evidence type="ECO:0000313" key="3">
    <source>
        <dbReference type="Proteomes" id="UP001597083"/>
    </source>
</evidence>
<protein>
    <submittedName>
        <fullName evidence="2">Uncharacterized protein</fullName>
    </submittedName>
</protein>
<dbReference type="EMBL" id="JBHTIR010002774">
    <property type="protein sequence ID" value="MFD0854214.1"/>
    <property type="molecule type" value="Genomic_DNA"/>
</dbReference>
<evidence type="ECO:0000256" key="1">
    <source>
        <dbReference type="SAM" id="Phobius"/>
    </source>
</evidence>
<accession>A0ABW3CJS3</accession>
<keyword evidence="3" id="KW-1185">Reference proteome</keyword>
<feature type="transmembrane region" description="Helical" evidence="1">
    <location>
        <begin position="56"/>
        <end position="77"/>
    </location>
</feature>
<proteinExistence type="predicted"/>
<organism evidence="2 3">
    <name type="scientific">Actinomadura adrarensis</name>
    <dbReference type="NCBI Taxonomy" id="1819600"/>
    <lineage>
        <taxon>Bacteria</taxon>
        <taxon>Bacillati</taxon>
        <taxon>Actinomycetota</taxon>
        <taxon>Actinomycetes</taxon>
        <taxon>Streptosporangiales</taxon>
        <taxon>Thermomonosporaceae</taxon>
        <taxon>Actinomadura</taxon>
    </lineage>
</organism>
<feature type="transmembrane region" description="Helical" evidence="1">
    <location>
        <begin position="20"/>
        <end position="49"/>
    </location>
</feature>
<dbReference type="Proteomes" id="UP001597083">
    <property type="component" value="Unassembled WGS sequence"/>
</dbReference>
<gene>
    <name evidence="2" type="ORF">ACFQ07_18395</name>
</gene>
<keyword evidence="1" id="KW-0812">Transmembrane</keyword>
<keyword evidence="1" id="KW-0472">Membrane</keyword>